<name>A0ACD5W741_AVESA</name>
<protein>
    <submittedName>
        <fullName evidence="1">Uncharacterized protein</fullName>
    </submittedName>
</protein>
<evidence type="ECO:0000313" key="2">
    <source>
        <dbReference type="Proteomes" id="UP001732700"/>
    </source>
</evidence>
<sequence>MMLLSDGKYPEILQIKMSSEFPVHTFGLGADHNPKVMKYIADKTSGTYSYVNQDISNIKDALALFITSLTSIAATSITITLKVHCDIAISSIKSGNYIHHVESDKMSGQIIIDHIYAGEQKEFIVNLIVGNARKELMTIGGQYMSFKRTNSIAEMDMSVLRPWFKSSPDDLAIHPDVAAELTRIQLQNGILEMVDTQKMTTQGLQKLWDMIKDSDEGRGTPELTLSGLSMDVAKMNRDISGMPYMLSWLSCHKWQRATTKGTLSNSSAFQTIGHYADEHTNLVSYVPAYFKTSSRSVHFSFILYLPVCWCIYV</sequence>
<evidence type="ECO:0000313" key="1">
    <source>
        <dbReference type="EnsemblPlants" id="AVESA.00010b.r2.3DG0564960.1.CDS.1"/>
    </source>
</evidence>
<reference evidence="1" key="2">
    <citation type="submission" date="2025-09" db="UniProtKB">
        <authorList>
            <consortium name="EnsemblPlants"/>
        </authorList>
    </citation>
    <scope>IDENTIFICATION</scope>
</reference>
<keyword evidence="2" id="KW-1185">Reference proteome</keyword>
<proteinExistence type="predicted"/>
<accession>A0ACD5W741</accession>
<dbReference type="Proteomes" id="UP001732700">
    <property type="component" value="Chromosome 3D"/>
</dbReference>
<organism evidence="1 2">
    <name type="scientific">Avena sativa</name>
    <name type="common">Oat</name>
    <dbReference type="NCBI Taxonomy" id="4498"/>
    <lineage>
        <taxon>Eukaryota</taxon>
        <taxon>Viridiplantae</taxon>
        <taxon>Streptophyta</taxon>
        <taxon>Embryophyta</taxon>
        <taxon>Tracheophyta</taxon>
        <taxon>Spermatophyta</taxon>
        <taxon>Magnoliopsida</taxon>
        <taxon>Liliopsida</taxon>
        <taxon>Poales</taxon>
        <taxon>Poaceae</taxon>
        <taxon>BOP clade</taxon>
        <taxon>Pooideae</taxon>
        <taxon>Poodae</taxon>
        <taxon>Poeae</taxon>
        <taxon>Poeae Chloroplast Group 1 (Aveneae type)</taxon>
        <taxon>Aveninae</taxon>
        <taxon>Avena</taxon>
    </lineage>
</organism>
<dbReference type="EnsemblPlants" id="AVESA.00010b.r2.3DG0564960.1">
    <property type="protein sequence ID" value="AVESA.00010b.r2.3DG0564960.1.CDS.1"/>
    <property type="gene ID" value="AVESA.00010b.r2.3DG0564960"/>
</dbReference>
<reference evidence="1" key="1">
    <citation type="submission" date="2021-05" db="EMBL/GenBank/DDBJ databases">
        <authorList>
            <person name="Scholz U."/>
            <person name="Mascher M."/>
            <person name="Fiebig A."/>
        </authorList>
    </citation>
    <scope>NUCLEOTIDE SEQUENCE [LARGE SCALE GENOMIC DNA]</scope>
</reference>